<evidence type="ECO:0000313" key="3">
    <source>
        <dbReference type="Proteomes" id="UP001367508"/>
    </source>
</evidence>
<proteinExistence type="predicted"/>
<accession>A0AAN9PQM4</accession>
<sequence>MVFIHTLKGRIVKFLKWVKITKTFPCGETPSLCIERKKVVFYFLSPTTSESHASLFSIFIHCSFFFLFSLPSFEAK</sequence>
<keyword evidence="1" id="KW-1133">Transmembrane helix</keyword>
<gene>
    <name evidence="2" type="ORF">VNO77_44791</name>
</gene>
<evidence type="ECO:0000256" key="1">
    <source>
        <dbReference type="SAM" id="Phobius"/>
    </source>
</evidence>
<comment type="caution">
    <text evidence="2">The sequence shown here is derived from an EMBL/GenBank/DDBJ whole genome shotgun (WGS) entry which is preliminary data.</text>
</comment>
<name>A0AAN9PQM4_CANGL</name>
<dbReference type="AlphaFoldDB" id="A0AAN9PQM4"/>
<evidence type="ECO:0000313" key="2">
    <source>
        <dbReference type="EMBL" id="KAK7306831.1"/>
    </source>
</evidence>
<keyword evidence="3" id="KW-1185">Reference proteome</keyword>
<reference evidence="2 3" key="1">
    <citation type="submission" date="2024-01" db="EMBL/GenBank/DDBJ databases">
        <title>The genomes of 5 underutilized Papilionoideae crops provide insights into root nodulation and disease resistanc.</title>
        <authorList>
            <person name="Jiang F."/>
        </authorList>
    </citation>
    <scope>NUCLEOTIDE SEQUENCE [LARGE SCALE GENOMIC DNA]</scope>
    <source>
        <strain evidence="2">LVBAO_FW01</strain>
        <tissue evidence="2">Leaves</tissue>
    </source>
</reference>
<dbReference type="EMBL" id="JAYMYQ010000011">
    <property type="protein sequence ID" value="KAK7306831.1"/>
    <property type="molecule type" value="Genomic_DNA"/>
</dbReference>
<protein>
    <submittedName>
        <fullName evidence="2">Uncharacterized protein</fullName>
    </submittedName>
</protein>
<organism evidence="2 3">
    <name type="scientific">Canavalia gladiata</name>
    <name type="common">Sword bean</name>
    <name type="synonym">Dolichos gladiatus</name>
    <dbReference type="NCBI Taxonomy" id="3824"/>
    <lineage>
        <taxon>Eukaryota</taxon>
        <taxon>Viridiplantae</taxon>
        <taxon>Streptophyta</taxon>
        <taxon>Embryophyta</taxon>
        <taxon>Tracheophyta</taxon>
        <taxon>Spermatophyta</taxon>
        <taxon>Magnoliopsida</taxon>
        <taxon>eudicotyledons</taxon>
        <taxon>Gunneridae</taxon>
        <taxon>Pentapetalae</taxon>
        <taxon>rosids</taxon>
        <taxon>fabids</taxon>
        <taxon>Fabales</taxon>
        <taxon>Fabaceae</taxon>
        <taxon>Papilionoideae</taxon>
        <taxon>50 kb inversion clade</taxon>
        <taxon>NPAAA clade</taxon>
        <taxon>indigoferoid/millettioid clade</taxon>
        <taxon>Phaseoleae</taxon>
        <taxon>Canavalia</taxon>
    </lineage>
</organism>
<keyword evidence="1" id="KW-0472">Membrane</keyword>
<feature type="transmembrane region" description="Helical" evidence="1">
    <location>
        <begin position="53"/>
        <end position="73"/>
    </location>
</feature>
<dbReference type="Proteomes" id="UP001367508">
    <property type="component" value="Unassembled WGS sequence"/>
</dbReference>
<keyword evidence="1" id="KW-0812">Transmembrane</keyword>